<protein>
    <submittedName>
        <fullName evidence="1">Haloacid dehalogenase</fullName>
    </submittedName>
</protein>
<evidence type="ECO:0000313" key="1">
    <source>
        <dbReference type="EMBL" id="PKY91161.1"/>
    </source>
</evidence>
<dbReference type="NCBIfam" id="TIGR01460">
    <property type="entry name" value="HAD-SF-IIA"/>
    <property type="match status" value="1"/>
</dbReference>
<dbReference type="Gene3D" id="3.40.50.1000">
    <property type="entry name" value="HAD superfamily/HAD-like"/>
    <property type="match status" value="2"/>
</dbReference>
<dbReference type="SUPFAM" id="SSF56784">
    <property type="entry name" value="HAD-like"/>
    <property type="match status" value="1"/>
</dbReference>
<reference evidence="1 2" key="1">
    <citation type="submission" date="2017-12" db="EMBL/GenBank/DDBJ databases">
        <title>Phylogenetic diversity of female urinary microbiome.</title>
        <authorList>
            <person name="Thomas-White K."/>
            <person name="Wolfe A.J."/>
        </authorList>
    </citation>
    <scope>NUCLEOTIDE SEQUENCE [LARGE SCALE GENOMIC DNA]</scope>
    <source>
        <strain evidence="1 2">UMB0844</strain>
    </source>
</reference>
<evidence type="ECO:0000313" key="2">
    <source>
        <dbReference type="Proteomes" id="UP000234775"/>
    </source>
</evidence>
<dbReference type="PANTHER" id="PTHR19288:SF46">
    <property type="entry name" value="HALOACID DEHALOGENASE-LIKE HYDROLASE DOMAIN-CONTAINING PROTEIN 2"/>
    <property type="match status" value="1"/>
</dbReference>
<name>A0A0X8F7I5_9LACT</name>
<dbReference type="InterPro" id="IPR023214">
    <property type="entry name" value="HAD_sf"/>
</dbReference>
<dbReference type="EMBL" id="PKGZ01000004">
    <property type="protein sequence ID" value="PKY91161.1"/>
    <property type="molecule type" value="Genomic_DNA"/>
</dbReference>
<dbReference type="InterPro" id="IPR006357">
    <property type="entry name" value="HAD-SF_hydro_IIA"/>
</dbReference>
<dbReference type="KEGG" id="acg:AWM71_01000"/>
<gene>
    <name evidence="1" type="ORF">CYJ27_05495</name>
</gene>
<dbReference type="Proteomes" id="UP000234775">
    <property type="component" value="Unassembled WGS sequence"/>
</dbReference>
<dbReference type="InterPro" id="IPR036412">
    <property type="entry name" value="HAD-like_sf"/>
</dbReference>
<dbReference type="PANTHER" id="PTHR19288">
    <property type="entry name" value="4-NITROPHENYLPHOSPHATASE-RELATED"/>
    <property type="match status" value="1"/>
</dbReference>
<dbReference type="Pfam" id="PF13242">
    <property type="entry name" value="Hydrolase_like"/>
    <property type="match status" value="1"/>
</dbReference>
<dbReference type="RefSeq" id="WP_060776264.1">
    <property type="nucleotide sequence ID" value="NZ_CP014159.1"/>
</dbReference>
<dbReference type="AlphaFoldDB" id="A0A0X8F7I5"/>
<sequence>MIFNKTGYLMDLDGTVYCGKEPIQGAKEWIEKLIQTNQPFMLVTNNSMRSHQEVADHLAAVSDIQVPLERIYTSIDALLYVLQGDFPKGGEGKACYCIGSPAVKEDLQNFGFQLKEDLKENLEVVVVGLNQDITYYDLATATLAVQKGAKFYLTNPDVQFPSVEGFVPGAGALGEMIGQVARQKPVVCGKPSRVIMEGALNVLNLRADQCVMIGDNLQTDILAANNAQITALLIETGVNTRQDVQEGSGQPDYVVKDYEELMQLWQED</sequence>
<keyword evidence="2" id="KW-1185">Reference proteome</keyword>
<dbReference type="Pfam" id="PF13344">
    <property type="entry name" value="Hydrolase_6"/>
    <property type="match status" value="1"/>
</dbReference>
<dbReference type="GO" id="GO:0005737">
    <property type="term" value="C:cytoplasm"/>
    <property type="evidence" value="ECO:0007669"/>
    <property type="project" value="TreeGrafter"/>
</dbReference>
<organism evidence="1 2">
    <name type="scientific">Aerococcus christensenii</name>
    <dbReference type="NCBI Taxonomy" id="87541"/>
    <lineage>
        <taxon>Bacteria</taxon>
        <taxon>Bacillati</taxon>
        <taxon>Bacillota</taxon>
        <taxon>Bacilli</taxon>
        <taxon>Lactobacillales</taxon>
        <taxon>Aerococcaceae</taxon>
        <taxon>Aerococcus</taxon>
    </lineage>
</organism>
<dbReference type="GO" id="GO:0016791">
    <property type="term" value="F:phosphatase activity"/>
    <property type="evidence" value="ECO:0007669"/>
    <property type="project" value="TreeGrafter"/>
</dbReference>
<proteinExistence type="predicted"/>
<comment type="caution">
    <text evidence="1">The sequence shown here is derived from an EMBL/GenBank/DDBJ whole genome shotgun (WGS) entry which is preliminary data.</text>
</comment>
<accession>A0A0X8F7I5</accession>